<evidence type="ECO:0000256" key="2">
    <source>
        <dbReference type="SAM" id="SignalP"/>
    </source>
</evidence>
<evidence type="ECO:0000256" key="1">
    <source>
        <dbReference type="ARBA" id="ARBA00022729"/>
    </source>
</evidence>
<dbReference type="Proteomes" id="UP001596550">
    <property type="component" value="Unassembled WGS sequence"/>
</dbReference>
<dbReference type="Pfam" id="PF03382">
    <property type="entry name" value="DUF285"/>
    <property type="match status" value="1"/>
</dbReference>
<reference evidence="5" key="1">
    <citation type="journal article" date="2019" name="Int. J. Syst. Evol. Microbiol.">
        <title>The Global Catalogue of Microorganisms (GCM) 10K type strain sequencing project: providing services to taxonomists for standard genome sequencing and annotation.</title>
        <authorList>
            <consortium name="The Broad Institute Genomics Platform"/>
            <consortium name="The Broad Institute Genome Sequencing Center for Infectious Disease"/>
            <person name="Wu L."/>
            <person name="Ma J."/>
        </authorList>
    </citation>
    <scope>NUCLEOTIDE SEQUENCE [LARGE SCALE GENOMIC DNA]</scope>
    <source>
        <strain evidence="5">CCUG 54781</strain>
    </source>
</reference>
<dbReference type="NCBIfam" id="TIGR04183">
    <property type="entry name" value="Por_Secre_tail"/>
    <property type="match status" value="1"/>
</dbReference>
<evidence type="ECO:0000313" key="5">
    <source>
        <dbReference type="Proteomes" id="UP001596550"/>
    </source>
</evidence>
<keyword evidence="5" id="KW-1185">Reference proteome</keyword>
<keyword evidence="1 2" id="KW-0732">Signal</keyword>
<dbReference type="Pfam" id="PF18962">
    <property type="entry name" value="Por_Secre_tail"/>
    <property type="match status" value="1"/>
</dbReference>
<comment type="caution">
    <text evidence="4">The sequence shown here is derived from an EMBL/GenBank/DDBJ whole genome shotgun (WGS) entry which is preliminary data.</text>
</comment>
<feature type="domain" description="Secretion system C-terminal sorting" evidence="3">
    <location>
        <begin position="488"/>
        <end position="552"/>
    </location>
</feature>
<proteinExistence type="predicted"/>
<feature type="signal peptide" evidence="2">
    <location>
        <begin position="1"/>
        <end position="19"/>
    </location>
</feature>
<dbReference type="InterPro" id="IPR026444">
    <property type="entry name" value="Secre_tail"/>
</dbReference>
<feature type="chain" id="PRO_5047108142" evidence="2">
    <location>
        <begin position="20"/>
        <end position="556"/>
    </location>
</feature>
<dbReference type="EMBL" id="JBHTCR010000002">
    <property type="protein sequence ID" value="MFC7346143.1"/>
    <property type="molecule type" value="Genomic_DNA"/>
</dbReference>
<gene>
    <name evidence="4" type="ORF">ACFQO9_05335</name>
</gene>
<name>A0ABW2LU95_9FLAO</name>
<evidence type="ECO:0000313" key="4">
    <source>
        <dbReference type="EMBL" id="MFC7346143.1"/>
    </source>
</evidence>
<accession>A0ABW2LU95</accession>
<dbReference type="InterPro" id="IPR011889">
    <property type="entry name" value="Liste_lipo_26"/>
</dbReference>
<protein>
    <submittedName>
        <fullName evidence="4">BspA family leucine-rich repeat surface protein</fullName>
    </submittedName>
</protein>
<dbReference type="NCBIfam" id="TIGR02167">
    <property type="entry name" value="Liste_lipo_26"/>
    <property type="match status" value="4"/>
</dbReference>
<evidence type="ECO:0000259" key="3">
    <source>
        <dbReference type="Pfam" id="PF18962"/>
    </source>
</evidence>
<sequence>MKKFTLLLIFVLCCVSVKAQDEFITTWKPGNHQNQLPTSPPFPSSDTQAWAPFRGTNYTVYWEEVGYPSHNSTLTGVTSQNQILLDFGTPLNPIPSNATYTVKVTNGAGNFHRVVFKDNESGLSDNSMGDFLKITEINQWGSVLWSSMNGAFTGCLNLNMTATDTPNLTNVTDMAGIFSGCTSLIGNATINNWDISEVTNLSGAFTTCILFDQPLGNWNTAKVQNMGAMFLMCQNFNQPIGNWNTSQVIAMDAMFNNARKFNQPIGNWNVSNVAEMEFMFSHAWAFNQPIGNWNVSGAWQMNHMFLSAKAFNQPIGNWNTSAAVTMEGMFYNASSFNQPLSSWNTTNVVNMATMFQGALAFNQNISTWNTSQVTFMQNMFAGASSFNQNLGTWNLGALVNASGMLQNSGLNCQNYDKTLYGWNLNPTTPNGINISSAAPLIYTHSAAVSARNNLINAKGWTITGDSYDDRCESVLTALESTLPDNFSIYPNPASDFIYVKNLKNGLSYKIYDVAGRLIVKDNLNKNQIDIRSLSKGNYILQIIIDNTIKSLKIVKK</sequence>
<dbReference type="RefSeq" id="WP_378174895.1">
    <property type="nucleotide sequence ID" value="NZ_JBHTCR010000002.1"/>
</dbReference>
<organism evidence="4 5">
    <name type="scientific">Chryseobacterium zhengzhouense</name>
    <dbReference type="NCBI Taxonomy" id="1636086"/>
    <lineage>
        <taxon>Bacteria</taxon>
        <taxon>Pseudomonadati</taxon>
        <taxon>Bacteroidota</taxon>
        <taxon>Flavobacteriia</taxon>
        <taxon>Flavobacteriales</taxon>
        <taxon>Weeksellaceae</taxon>
        <taxon>Chryseobacterium group</taxon>
        <taxon>Chryseobacterium</taxon>
    </lineage>
</organism>
<dbReference type="InterPro" id="IPR005046">
    <property type="entry name" value="DUF285"/>
</dbReference>